<proteinExistence type="predicted"/>
<protein>
    <submittedName>
        <fullName evidence="2">3-oxoadipyl-CoA/3-oxo-5,6-dehydrosuberyl-CoA thiola se</fullName>
    </submittedName>
</protein>
<dbReference type="SUPFAM" id="SSF53901">
    <property type="entry name" value="Thiolase-like"/>
    <property type="match status" value="1"/>
</dbReference>
<dbReference type="Gene3D" id="3.40.47.10">
    <property type="match status" value="1"/>
</dbReference>
<dbReference type="Pfam" id="PF00108">
    <property type="entry name" value="Thiolase_N"/>
    <property type="match status" value="1"/>
</dbReference>
<evidence type="ECO:0000313" key="3">
    <source>
        <dbReference type="Proteomes" id="UP000186104"/>
    </source>
</evidence>
<dbReference type="STRING" id="499555.BJL86_0336"/>
<keyword evidence="3" id="KW-1185">Reference proteome</keyword>
<dbReference type="GO" id="GO:0016747">
    <property type="term" value="F:acyltransferase activity, transferring groups other than amino-acyl groups"/>
    <property type="evidence" value="ECO:0007669"/>
    <property type="project" value="InterPro"/>
</dbReference>
<reference evidence="2 3" key="1">
    <citation type="submission" date="2016-06" db="EMBL/GenBank/DDBJ databases">
        <title>Complete genome sequence of a saline-alkali tolerant type strain Dietzia timorensis ID05-A0528T.</title>
        <authorList>
            <person name="Wu X."/>
        </authorList>
    </citation>
    <scope>NUCLEOTIDE SEQUENCE [LARGE SCALE GENOMIC DNA]</scope>
    <source>
        <strain evidence="2 3">ID05-A0528</strain>
    </source>
</reference>
<dbReference type="EMBL" id="CP015961">
    <property type="protein sequence ID" value="ANI91146.1"/>
    <property type="molecule type" value="Genomic_DNA"/>
</dbReference>
<name>A0A173LFR7_9ACTN</name>
<dbReference type="InterPro" id="IPR020616">
    <property type="entry name" value="Thiolase_N"/>
</dbReference>
<dbReference type="AlphaFoldDB" id="A0A173LFR7"/>
<dbReference type="InterPro" id="IPR016039">
    <property type="entry name" value="Thiolase-like"/>
</dbReference>
<sequence>MTDSPQPRSSRATREAVIVDAVRTPVGKRGGALAAWHPADLLGATLSELVRRSDVAPEKIDDVIAGCVMTHDQQSSNIARHAVLSSGLPDSVPAVTVDRQCGSGQQAVAFAAHGVEAGSYDLAIACGVESMSQVALPSSLQPGAPLGPQYSPANWPATTADCWFKARPVS</sequence>
<evidence type="ECO:0000313" key="2">
    <source>
        <dbReference type="EMBL" id="ANI91146.1"/>
    </source>
</evidence>
<dbReference type="KEGG" id="dtm:BJL86_0336"/>
<feature type="domain" description="Thiolase N-terminal" evidence="1">
    <location>
        <begin position="17"/>
        <end position="136"/>
    </location>
</feature>
<dbReference type="PANTHER" id="PTHR43365:SF1">
    <property type="entry name" value="ACETYL-COA C-ACYLTRANSFERASE"/>
    <property type="match status" value="1"/>
</dbReference>
<evidence type="ECO:0000259" key="1">
    <source>
        <dbReference type="Pfam" id="PF00108"/>
    </source>
</evidence>
<dbReference type="Proteomes" id="UP000186104">
    <property type="component" value="Chromosome"/>
</dbReference>
<gene>
    <name evidence="2" type="ORF">BJL86_0336</name>
</gene>
<dbReference type="PANTHER" id="PTHR43365">
    <property type="entry name" value="BLR7806 PROTEIN"/>
    <property type="match status" value="1"/>
</dbReference>
<organism evidence="2 3">
    <name type="scientific">Dietzia timorensis</name>
    <dbReference type="NCBI Taxonomy" id="499555"/>
    <lineage>
        <taxon>Bacteria</taxon>
        <taxon>Bacillati</taxon>
        <taxon>Actinomycetota</taxon>
        <taxon>Actinomycetes</taxon>
        <taxon>Mycobacteriales</taxon>
        <taxon>Dietziaceae</taxon>
        <taxon>Dietzia</taxon>
    </lineage>
</organism>
<accession>A0A173LFR7</accession>